<reference evidence="1" key="1">
    <citation type="submission" date="2019-08" db="EMBL/GenBank/DDBJ databases">
        <authorList>
            <person name="Kucharzyk K."/>
            <person name="Murdoch R.W."/>
            <person name="Higgins S."/>
            <person name="Loffler F."/>
        </authorList>
    </citation>
    <scope>NUCLEOTIDE SEQUENCE</scope>
</reference>
<gene>
    <name evidence="1" type="ORF">SDC9_87514</name>
</gene>
<evidence type="ECO:0000313" key="1">
    <source>
        <dbReference type="EMBL" id="MPM40866.1"/>
    </source>
</evidence>
<proteinExistence type="predicted"/>
<protein>
    <submittedName>
        <fullName evidence="1">Uncharacterized protein</fullName>
    </submittedName>
</protein>
<dbReference type="EMBL" id="VSSQ01009155">
    <property type="protein sequence ID" value="MPM40866.1"/>
    <property type="molecule type" value="Genomic_DNA"/>
</dbReference>
<dbReference type="AlphaFoldDB" id="A0A644ZJ25"/>
<sequence length="323" mass="35402">MHVGVGDGAVLDGGALLLDRQLGACIEIVVPGPGVVGIGKPSFIEHGLVVVQDDRVEENGNAVAVSIMHKRLVIDGVEILELHLVLVGLEVHDQAGGQVGHGIGMVEPEYIGTGTGGQSHLQLGPVVGPGDDRHVHLDACILGLELGDHLLVDFLTVLVPIPEVDRFRFLRLCFGSSGRKHAAKGHGDEQQRYQTDSQTLFHRFLLLYFNPEHSGCECDYSLMPDKAMPSMKYRWLMMKTTTIGSETTTAAVSSRLSLVRCWPCRLATAIDKVYFCVELITTNGQRKSFQLKTRHMMPVASRALWHSGRRMDQKILKCPAPSR</sequence>
<name>A0A644ZJ25_9ZZZZ</name>
<accession>A0A644ZJ25</accession>
<comment type="caution">
    <text evidence="1">The sequence shown here is derived from an EMBL/GenBank/DDBJ whole genome shotgun (WGS) entry which is preliminary data.</text>
</comment>
<organism evidence="1">
    <name type="scientific">bioreactor metagenome</name>
    <dbReference type="NCBI Taxonomy" id="1076179"/>
    <lineage>
        <taxon>unclassified sequences</taxon>
        <taxon>metagenomes</taxon>
        <taxon>ecological metagenomes</taxon>
    </lineage>
</organism>